<protein>
    <submittedName>
        <fullName evidence="2">Uncharacterized protein</fullName>
    </submittedName>
</protein>
<reference evidence="2" key="1">
    <citation type="submission" date="2022-10" db="EMBL/GenBank/DDBJ databases">
        <title>Genome sequences of endogenous nimaviruses in decapod crustaceans.</title>
        <authorList>
            <person name="Kawato S."/>
            <person name="Nozaki R."/>
            <person name="Kondo H."/>
            <person name="Hirono I."/>
        </authorList>
    </citation>
    <scope>NUCLEOTIDE SEQUENCE</scope>
    <source>
        <strain evidence="2">Ube2021</strain>
    </source>
</reference>
<evidence type="ECO:0000313" key="2">
    <source>
        <dbReference type="EMBL" id="BDT62910.1"/>
    </source>
</evidence>
<accession>A0A9C7BNA9</accession>
<sequence length="454" mass="52851">MNNSEYTIFLIVLLGATVINNTNVSYVNNISLTTTKHNIGNSNNTNIDNRINSNENLNITLKYYGYENKFTYEIGLKNRSDLIYLITNNIYNPTFLVYDGETKQFNIYKDIPTSFFCTVCVKKKVGVPDDYLLRLNIGNSSDDSYISRFIIDIVNYRCQVLFWSFPYGISTSGWNMCDIINTKNKTKNFVILLYLKIKERDKVRIKYQDIYAIPKNVTFLSCDIKNETVEEGSNIFFWGKITTKNDYICSNEKKQLTKKERISQTILYNLDTYNIMPIIETGKKLQRINHIQIKDIGLYDLSTKIFCIRYSEIKNDTKSIIRVTLWYLNRQSPIILSIPLKMDIINTTMEDNNGHCVSPLKQFTSKDILIKTIFKSYEYFNSTKCSGSLLIDYYKRFLIYIIISFLSILTSFLLYLCSLYIHLKNKKKNATGQSGSAKIDFDNILSQRDKPNEV</sequence>
<keyword evidence="1" id="KW-0812">Transmembrane</keyword>
<organism evidence="2">
    <name type="scientific">Trachysalambria curvirostris majanivirus</name>
    <dbReference type="NCBI Taxonomy" id="2984281"/>
    <lineage>
        <taxon>Viruses</taxon>
        <taxon>Viruses incertae sedis</taxon>
        <taxon>Naldaviricetes</taxon>
        <taxon>Nimaviridae</taxon>
    </lineage>
</organism>
<dbReference type="EMBL" id="LC738879">
    <property type="protein sequence ID" value="BDT62910.1"/>
    <property type="molecule type" value="Genomic_DNA"/>
</dbReference>
<proteinExistence type="predicted"/>
<name>A0A9C7BNA9_9VIRU</name>
<evidence type="ECO:0000256" key="1">
    <source>
        <dbReference type="SAM" id="Phobius"/>
    </source>
</evidence>
<keyword evidence="1" id="KW-1133">Transmembrane helix</keyword>
<feature type="transmembrane region" description="Helical" evidence="1">
    <location>
        <begin position="397"/>
        <end position="421"/>
    </location>
</feature>
<keyword evidence="1" id="KW-0472">Membrane</keyword>